<feature type="transmembrane region" description="Helical" evidence="7">
    <location>
        <begin position="104"/>
        <end position="125"/>
    </location>
</feature>
<name>A0A250XFI7_9CHLO</name>
<dbReference type="OrthoDB" id="560220at2759"/>
<sequence>MAVGLGQSPLLGHVTGAAILITLRSVLRLSGVDIFLTGLSTFCCQDLGSIGQPEVADSKTKKGRKQAAKRHVELKGIAEQNTFMTGIGPRSLHSITFSKDFNDVILTSAAILLNTWLAVMAALFAGSGAASTTSVNLFTLLVLGFSTFTVLKVDVTSHAKSSTAGDKLHLMVTAVLGSAAAAALLAPQMLRSFLQSSLGINVDEMIQSLDDFSQHLMRRVLSRMDLEDDHQQVLIVRSSGFMLTANLALCAGLIAAAMYGSAAKYARLVYDMGSPPSWGRKYIVYSRKSVLLARLGLVLPFIVVMLQFKSISTFWKLPVAWIPQIQAALMLLIVLVHALVLNPMAQAWLNSGLIEWYRLRHSGIEHPRKAEAVKNTLDLIRGLLGKTSVQIMGLACILTSAALLSGLHGDRGLITLASEPGSREYILSAGRKVLEAAGPMGHSLADQLAALAESASVIGNHTLGSSMGGGHAWYGV</sequence>
<proteinExistence type="inferred from homology"/>
<feature type="transmembrane region" description="Helical" evidence="7">
    <location>
        <begin position="241"/>
        <end position="262"/>
    </location>
</feature>
<evidence type="ECO:0000256" key="5">
    <source>
        <dbReference type="ARBA" id="ARBA00023136"/>
    </source>
</evidence>
<comment type="subcellular location">
    <subcellularLocation>
        <location evidence="1">Membrane</location>
        <topology evidence="1">Multi-pass membrane protein</topology>
    </subcellularLocation>
</comment>
<dbReference type="InterPro" id="IPR019395">
    <property type="entry name" value="Transmembrane_161A/B"/>
</dbReference>
<evidence type="ECO:0000313" key="9">
    <source>
        <dbReference type="Proteomes" id="UP000232323"/>
    </source>
</evidence>
<keyword evidence="9" id="KW-1185">Reference proteome</keyword>
<evidence type="ECO:0000256" key="7">
    <source>
        <dbReference type="SAM" id="Phobius"/>
    </source>
</evidence>
<dbReference type="GO" id="GO:0016020">
    <property type="term" value="C:membrane"/>
    <property type="evidence" value="ECO:0007669"/>
    <property type="project" value="UniProtKB-SubCell"/>
</dbReference>
<keyword evidence="5 7" id="KW-0472">Membrane</keyword>
<keyword evidence="6" id="KW-0325">Glycoprotein</keyword>
<keyword evidence="4 7" id="KW-1133">Transmembrane helix</keyword>
<evidence type="ECO:0000256" key="4">
    <source>
        <dbReference type="ARBA" id="ARBA00022989"/>
    </source>
</evidence>
<comment type="caution">
    <text evidence="8">The sequence shown here is derived from an EMBL/GenBank/DDBJ whole genome shotgun (WGS) entry which is preliminary data.</text>
</comment>
<dbReference type="PANTHER" id="PTHR13624">
    <property type="entry name" value="RE42071P"/>
    <property type="match status" value="1"/>
</dbReference>
<feature type="transmembrane region" description="Helical" evidence="7">
    <location>
        <begin position="168"/>
        <end position="186"/>
    </location>
</feature>
<dbReference type="EMBL" id="BEGY01000071">
    <property type="protein sequence ID" value="GAX81837.1"/>
    <property type="molecule type" value="Genomic_DNA"/>
</dbReference>
<feature type="transmembrane region" description="Helical" evidence="7">
    <location>
        <begin position="320"/>
        <end position="341"/>
    </location>
</feature>
<evidence type="ECO:0000256" key="6">
    <source>
        <dbReference type="ARBA" id="ARBA00023180"/>
    </source>
</evidence>
<dbReference type="Proteomes" id="UP000232323">
    <property type="component" value="Unassembled WGS sequence"/>
</dbReference>
<accession>A0A250XFI7</accession>
<protein>
    <submittedName>
        <fullName evidence="8">Uncharacterized protein</fullName>
    </submittedName>
</protein>
<evidence type="ECO:0000256" key="2">
    <source>
        <dbReference type="ARBA" id="ARBA00009706"/>
    </source>
</evidence>
<evidence type="ECO:0000313" key="8">
    <source>
        <dbReference type="EMBL" id="GAX81837.1"/>
    </source>
</evidence>
<feature type="transmembrane region" description="Helical" evidence="7">
    <location>
        <begin position="290"/>
        <end position="308"/>
    </location>
</feature>
<organism evidence="8 9">
    <name type="scientific">Chlamydomonas eustigma</name>
    <dbReference type="NCBI Taxonomy" id="1157962"/>
    <lineage>
        <taxon>Eukaryota</taxon>
        <taxon>Viridiplantae</taxon>
        <taxon>Chlorophyta</taxon>
        <taxon>core chlorophytes</taxon>
        <taxon>Chlorophyceae</taxon>
        <taxon>CS clade</taxon>
        <taxon>Chlamydomonadales</taxon>
        <taxon>Chlamydomonadaceae</taxon>
        <taxon>Chlamydomonas</taxon>
    </lineage>
</organism>
<evidence type="ECO:0000256" key="1">
    <source>
        <dbReference type="ARBA" id="ARBA00004141"/>
    </source>
</evidence>
<dbReference type="AlphaFoldDB" id="A0A250XFI7"/>
<reference evidence="8 9" key="1">
    <citation type="submission" date="2017-08" db="EMBL/GenBank/DDBJ databases">
        <title>Acidophilic green algal genome provides insights into adaptation to an acidic environment.</title>
        <authorList>
            <person name="Hirooka S."/>
            <person name="Hirose Y."/>
            <person name="Kanesaki Y."/>
            <person name="Higuchi S."/>
            <person name="Fujiwara T."/>
            <person name="Onuma R."/>
            <person name="Era A."/>
            <person name="Ohbayashi R."/>
            <person name="Uzuka A."/>
            <person name="Nozaki H."/>
            <person name="Yoshikawa H."/>
            <person name="Miyagishima S.Y."/>
        </authorList>
    </citation>
    <scope>NUCLEOTIDE SEQUENCE [LARGE SCALE GENOMIC DNA]</scope>
    <source>
        <strain evidence="8 9">NIES-2499</strain>
    </source>
</reference>
<evidence type="ECO:0000256" key="3">
    <source>
        <dbReference type="ARBA" id="ARBA00022692"/>
    </source>
</evidence>
<gene>
    <name evidence="8" type="ORF">CEUSTIGMA_g9265.t1</name>
</gene>
<keyword evidence="3 7" id="KW-0812">Transmembrane</keyword>
<comment type="similarity">
    <text evidence="2">Belongs to the TMEM161 family.</text>
</comment>
<feature type="transmembrane region" description="Helical" evidence="7">
    <location>
        <begin position="137"/>
        <end position="156"/>
    </location>
</feature>
<dbReference type="PANTHER" id="PTHR13624:SF6">
    <property type="entry name" value="EMEI"/>
    <property type="match status" value="1"/>
</dbReference>